<dbReference type="Proteomes" id="UP001221217">
    <property type="component" value="Unassembled WGS sequence"/>
</dbReference>
<name>A0AAJ1IDS0_9SPIO</name>
<comment type="caution">
    <text evidence="1">The sequence shown here is derived from an EMBL/GenBank/DDBJ whole genome shotgun (WGS) entry which is preliminary data.</text>
</comment>
<evidence type="ECO:0000313" key="1">
    <source>
        <dbReference type="EMBL" id="MDC7227467.1"/>
    </source>
</evidence>
<organism evidence="1 2">
    <name type="scientific">Candidatus Thalassospirochaeta sargassi</name>
    <dbReference type="NCBI Taxonomy" id="3119039"/>
    <lineage>
        <taxon>Bacteria</taxon>
        <taxon>Pseudomonadati</taxon>
        <taxon>Spirochaetota</taxon>
        <taxon>Spirochaetia</taxon>
        <taxon>Spirochaetales</taxon>
        <taxon>Spirochaetaceae</taxon>
        <taxon>Candidatus Thalassospirochaeta</taxon>
    </lineage>
</organism>
<protein>
    <submittedName>
        <fullName evidence="1">Uncharacterized protein</fullName>
    </submittedName>
</protein>
<sequence>MNHLFRHIQWVLKGVKVFSLVGKSGTGKSFRAKLIADKLGIELIIDDGLLIRGKKIIAGKSAKKEPTYLGAIKTALFDDKAHRESVIRKLREEKFKRILIIGTSERMTHKIAARLHLPAISKIIQIEDIATEEEINTAVRSRKLEGKHVIPVPAVEINRNYSQMVYDSVKVFMEKSLLNFTKKGKYFEKTVVRPEFNKKGRVSISESALTQMVLHCADEYDSSITIMKVSVREEINGYILKLNVRLPYGIEVSDKVHSFREYLIDNLQRYSGIMIDSVSINVEDFFTKKKNV</sequence>
<dbReference type="EMBL" id="JAQQAL010000025">
    <property type="protein sequence ID" value="MDC7227467.1"/>
    <property type="molecule type" value="Genomic_DNA"/>
</dbReference>
<gene>
    <name evidence="1" type="ORF">PQJ61_11950</name>
</gene>
<dbReference type="SUPFAM" id="SSF52540">
    <property type="entry name" value="P-loop containing nucleoside triphosphate hydrolases"/>
    <property type="match status" value="1"/>
</dbReference>
<dbReference type="AlphaFoldDB" id="A0AAJ1IDS0"/>
<dbReference type="InterPro" id="IPR027417">
    <property type="entry name" value="P-loop_NTPase"/>
</dbReference>
<evidence type="ECO:0000313" key="2">
    <source>
        <dbReference type="Proteomes" id="UP001221217"/>
    </source>
</evidence>
<proteinExistence type="predicted"/>
<accession>A0AAJ1IDS0</accession>
<reference evidence="1 2" key="1">
    <citation type="submission" date="2022-12" db="EMBL/GenBank/DDBJ databases">
        <title>Metagenome assembled genome from gulf of manar.</title>
        <authorList>
            <person name="Kohli P."/>
            <person name="Pk S."/>
            <person name="Venkata Ramana C."/>
            <person name="Sasikala C."/>
        </authorList>
    </citation>
    <scope>NUCLEOTIDE SEQUENCE [LARGE SCALE GENOMIC DNA]</scope>
    <source>
        <strain evidence="1">JB008</strain>
    </source>
</reference>